<keyword evidence="2" id="KW-1185">Reference proteome</keyword>
<dbReference type="AlphaFoldDB" id="A0A4C1US17"/>
<accession>A0A4C1US17</accession>
<comment type="caution">
    <text evidence="1">The sequence shown here is derived from an EMBL/GenBank/DDBJ whole genome shotgun (WGS) entry which is preliminary data.</text>
</comment>
<dbReference type="EMBL" id="BGZK01000211">
    <property type="protein sequence ID" value="GBP28807.1"/>
    <property type="molecule type" value="Genomic_DNA"/>
</dbReference>
<reference evidence="1 2" key="1">
    <citation type="journal article" date="2019" name="Commun. Biol.">
        <title>The bagworm genome reveals a unique fibroin gene that provides high tensile strength.</title>
        <authorList>
            <person name="Kono N."/>
            <person name="Nakamura H."/>
            <person name="Ohtoshi R."/>
            <person name="Tomita M."/>
            <person name="Numata K."/>
            <person name="Arakawa K."/>
        </authorList>
    </citation>
    <scope>NUCLEOTIDE SEQUENCE [LARGE SCALE GENOMIC DNA]</scope>
</reference>
<dbReference type="Proteomes" id="UP000299102">
    <property type="component" value="Unassembled WGS sequence"/>
</dbReference>
<protein>
    <submittedName>
        <fullName evidence="1">Uncharacterized protein</fullName>
    </submittedName>
</protein>
<name>A0A4C1US17_EUMVA</name>
<proteinExistence type="predicted"/>
<organism evidence="1 2">
    <name type="scientific">Eumeta variegata</name>
    <name type="common">Bagworm moth</name>
    <name type="synonym">Eumeta japonica</name>
    <dbReference type="NCBI Taxonomy" id="151549"/>
    <lineage>
        <taxon>Eukaryota</taxon>
        <taxon>Metazoa</taxon>
        <taxon>Ecdysozoa</taxon>
        <taxon>Arthropoda</taxon>
        <taxon>Hexapoda</taxon>
        <taxon>Insecta</taxon>
        <taxon>Pterygota</taxon>
        <taxon>Neoptera</taxon>
        <taxon>Endopterygota</taxon>
        <taxon>Lepidoptera</taxon>
        <taxon>Glossata</taxon>
        <taxon>Ditrysia</taxon>
        <taxon>Tineoidea</taxon>
        <taxon>Psychidae</taxon>
        <taxon>Oiketicinae</taxon>
        <taxon>Eumeta</taxon>
    </lineage>
</organism>
<evidence type="ECO:0000313" key="1">
    <source>
        <dbReference type="EMBL" id="GBP28807.1"/>
    </source>
</evidence>
<evidence type="ECO:0000313" key="2">
    <source>
        <dbReference type="Proteomes" id="UP000299102"/>
    </source>
</evidence>
<gene>
    <name evidence="1" type="ORF">EVAR_19852_1</name>
</gene>
<sequence length="95" mass="10717">MTSSCVYRRRDGIASAEKRKALRPSELGRFALRAFNFNRIDTCRSVRQSSERRWPRANKPSVSDVVAALTTTAVNSPRPALGRRGLKVEIPLFEI</sequence>